<evidence type="ECO:0000313" key="3">
    <source>
        <dbReference type="Proteomes" id="UP000831785"/>
    </source>
</evidence>
<protein>
    <recommendedName>
        <fullName evidence="4">VCBS repeat-containing protein</fullName>
    </recommendedName>
</protein>
<sequence>MVRSWLLLPFCIAFLGPGLSSSAQAQRRFKLSNGSAQYSAELTVAGCAEDQCQGRGTVRLFSKQTKQLVQTFTSADLNFFLDNANHTQPTVNVVQLYGEQSPLIFADFNFDGTEDLAIRNGNNSSYGGPSYDVYVYASRPRKFVPSAELTALATENLGMFQLDTKRKRIITFEKSGCCWHLTTEYAVVPGQGLVEAKTVEEDATGAGEQVVVTTKEKVQGRWRTTVRRFPIKEYYKD</sequence>
<gene>
    <name evidence="2" type="ORF">MUN80_17285</name>
</gene>
<feature type="signal peptide" evidence="1">
    <location>
        <begin position="1"/>
        <end position="25"/>
    </location>
</feature>
<dbReference type="Proteomes" id="UP000831785">
    <property type="component" value="Chromosome"/>
</dbReference>
<dbReference type="InterPro" id="IPR058087">
    <property type="entry name" value="XAC2610_dom"/>
</dbReference>
<accession>A0ABY4F6H0</accession>
<dbReference type="EMBL" id="CP095049">
    <property type="protein sequence ID" value="UOQ51509.1"/>
    <property type="molecule type" value="Genomic_DNA"/>
</dbReference>
<keyword evidence="3" id="KW-1185">Reference proteome</keyword>
<evidence type="ECO:0000256" key="1">
    <source>
        <dbReference type="SAM" id="SignalP"/>
    </source>
</evidence>
<proteinExistence type="predicted"/>
<organism evidence="2 3">
    <name type="scientific">Hymenobacter cellulosivorans</name>
    <dbReference type="NCBI Taxonomy" id="2932249"/>
    <lineage>
        <taxon>Bacteria</taxon>
        <taxon>Pseudomonadati</taxon>
        <taxon>Bacteroidota</taxon>
        <taxon>Cytophagia</taxon>
        <taxon>Cytophagales</taxon>
        <taxon>Hymenobacteraceae</taxon>
        <taxon>Hymenobacter</taxon>
    </lineage>
</organism>
<reference evidence="2 3" key="1">
    <citation type="submission" date="2022-04" db="EMBL/GenBank/DDBJ databases">
        <title>Hymenobacter sp. isolated from the air.</title>
        <authorList>
            <person name="Won M."/>
            <person name="Lee C.-M."/>
            <person name="Woen H.-Y."/>
            <person name="Kwon S.-W."/>
        </authorList>
    </citation>
    <scope>NUCLEOTIDE SEQUENCE [LARGE SCALE GENOMIC DNA]</scope>
    <source>
        <strain evidence="3">5116 S-27</strain>
    </source>
</reference>
<feature type="chain" id="PRO_5046997260" description="VCBS repeat-containing protein" evidence="1">
    <location>
        <begin position="26"/>
        <end position="237"/>
    </location>
</feature>
<dbReference type="SUPFAM" id="SSF69318">
    <property type="entry name" value="Integrin alpha N-terminal domain"/>
    <property type="match status" value="1"/>
</dbReference>
<keyword evidence="1" id="KW-0732">Signal</keyword>
<dbReference type="InterPro" id="IPR028994">
    <property type="entry name" value="Integrin_alpha_N"/>
</dbReference>
<dbReference type="RefSeq" id="WP_244714719.1">
    <property type="nucleotide sequence ID" value="NZ_CP095049.1"/>
</dbReference>
<name>A0ABY4F6H0_9BACT</name>
<dbReference type="NCBIfam" id="NF047539">
    <property type="entry name" value="XAC2610_fam"/>
    <property type="match status" value="1"/>
</dbReference>
<evidence type="ECO:0000313" key="2">
    <source>
        <dbReference type="EMBL" id="UOQ51509.1"/>
    </source>
</evidence>
<evidence type="ECO:0008006" key="4">
    <source>
        <dbReference type="Google" id="ProtNLM"/>
    </source>
</evidence>